<evidence type="ECO:0000256" key="2">
    <source>
        <dbReference type="SAM" id="MobiDB-lite"/>
    </source>
</evidence>
<reference evidence="4 5" key="1">
    <citation type="submission" date="2016-10" db="EMBL/GenBank/DDBJ databases">
        <title>The genome of Paramicrosporidium saccamoebae is the missing link in understanding Cryptomycota and Microsporidia evolution.</title>
        <authorList>
            <person name="Quandt C.A."/>
            <person name="Beaudet D."/>
            <person name="Corsaro D."/>
            <person name="Michel R."/>
            <person name="Corradi N."/>
            <person name="James T."/>
        </authorList>
    </citation>
    <scope>NUCLEOTIDE SEQUENCE [LARGE SCALE GENOMIC DNA]</scope>
    <source>
        <strain evidence="4 5">KSL3</strain>
    </source>
</reference>
<evidence type="ECO:0000313" key="5">
    <source>
        <dbReference type="Proteomes" id="UP000240830"/>
    </source>
</evidence>
<name>A0A2H9TIK9_9FUNG</name>
<dbReference type="Pfam" id="PF00957">
    <property type="entry name" value="Synaptobrevin"/>
    <property type="match status" value="1"/>
</dbReference>
<comment type="caution">
    <text evidence="4">The sequence shown here is derived from an EMBL/GenBank/DDBJ whole genome shotgun (WGS) entry which is preliminary data.</text>
</comment>
<dbReference type="OrthoDB" id="190375at2759"/>
<feature type="region of interest" description="Disordered" evidence="2">
    <location>
        <begin position="78"/>
        <end position="102"/>
    </location>
</feature>
<evidence type="ECO:0000313" key="4">
    <source>
        <dbReference type="EMBL" id="PJF17440.1"/>
    </source>
</evidence>
<keyword evidence="1" id="KW-0175">Coiled coil</keyword>
<evidence type="ECO:0000256" key="1">
    <source>
        <dbReference type="PROSITE-ProRule" id="PRU00290"/>
    </source>
</evidence>
<evidence type="ECO:0000259" key="3">
    <source>
        <dbReference type="PROSITE" id="PS50892"/>
    </source>
</evidence>
<proteinExistence type="predicted"/>
<dbReference type="SUPFAM" id="SSF58038">
    <property type="entry name" value="SNARE fusion complex"/>
    <property type="match status" value="1"/>
</dbReference>
<dbReference type="InterPro" id="IPR042855">
    <property type="entry name" value="V_SNARE_CC"/>
</dbReference>
<dbReference type="EMBL" id="MTSL01000174">
    <property type="protein sequence ID" value="PJF17440.1"/>
    <property type="molecule type" value="Genomic_DNA"/>
</dbReference>
<dbReference type="Gene3D" id="1.20.5.110">
    <property type="match status" value="1"/>
</dbReference>
<sequence>MSPTPPNPNIPLKPQKSAEQLSPNTAHLQDHVGKLVNVMQANLDTVIDRGDSLQSLAERSSALSVTFLVFVLLLPKEHHRSEPPDQSPEPEPADPIDQAPTG</sequence>
<feature type="compositionally biased region" description="Pro residues" evidence="2">
    <location>
        <begin position="1"/>
        <end position="11"/>
    </location>
</feature>
<feature type="region of interest" description="Disordered" evidence="2">
    <location>
        <begin position="1"/>
        <end position="22"/>
    </location>
</feature>
<dbReference type="PROSITE" id="PS50892">
    <property type="entry name" value="V_SNARE"/>
    <property type="match status" value="1"/>
</dbReference>
<accession>A0A2H9TIK9</accession>
<organism evidence="4 5">
    <name type="scientific">Paramicrosporidium saccamoebae</name>
    <dbReference type="NCBI Taxonomy" id="1246581"/>
    <lineage>
        <taxon>Eukaryota</taxon>
        <taxon>Fungi</taxon>
        <taxon>Fungi incertae sedis</taxon>
        <taxon>Cryptomycota</taxon>
        <taxon>Cryptomycota incertae sedis</taxon>
        <taxon>Paramicrosporidium</taxon>
    </lineage>
</organism>
<feature type="domain" description="V-SNARE coiled-coil homology" evidence="3">
    <location>
        <begin position="24"/>
        <end position="81"/>
    </location>
</feature>
<dbReference type="AlphaFoldDB" id="A0A2H9TIK9"/>
<gene>
    <name evidence="4" type="ORF">PSACC_02763</name>
</gene>
<protein>
    <recommendedName>
        <fullName evidence="3">V-SNARE coiled-coil homology domain-containing protein</fullName>
    </recommendedName>
</protein>
<keyword evidence="5" id="KW-1185">Reference proteome</keyword>
<dbReference type="Proteomes" id="UP000240830">
    <property type="component" value="Unassembled WGS sequence"/>
</dbReference>